<dbReference type="EMBL" id="ML211075">
    <property type="protein sequence ID" value="TFK89481.1"/>
    <property type="molecule type" value="Genomic_DNA"/>
</dbReference>
<name>A0A5C3PJM7_9APHY</name>
<gene>
    <name evidence="1" type="ORF">K466DRAFT_27496</name>
</gene>
<protein>
    <submittedName>
        <fullName evidence="1">Uncharacterized protein</fullName>
    </submittedName>
</protein>
<evidence type="ECO:0000313" key="1">
    <source>
        <dbReference type="EMBL" id="TFK89481.1"/>
    </source>
</evidence>
<proteinExistence type="predicted"/>
<dbReference type="InParanoid" id="A0A5C3PJM7"/>
<accession>A0A5C3PJM7</accession>
<reference evidence="1 2" key="1">
    <citation type="journal article" date="2019" name="Nat. Ecol. Evol.">
        <title>Megaphylogeny resolves global patterns of mushroom evolution.</title>
        <authorList>
            <person name="Varga T."/>
            <person name="Krizsan K."/>
            <person name="Foldi C."/>
            <person name="Dima B."/>
            <person name="Sanchez-Garcia M."/>
            <person name="Sanchez-Ramirez S."/>
            <person name="Szollosi G.J."/>
            <person name="Szarkandi J.G."/>
            <person name="Papp V."/>
            <person name="Albert L."/>
            <person name="Andreopoulos W."/>
            <person name="Angelini C."/>
            <person name="Antonin V."/>
            <person name="Barry K.W."/>
            <person name="Bougher N.L."/>
            <person name="Buchanan P."/>
            <person name="Buyck B."/>
            <person name="Bense V."/>
            <person name="Catcheside P."/>
            <person name="Chovatia M."/>
            <person name="Cooper J."/>
            <person name="Damon W."/>
            <person name="Desjardin D."/>
            <person name="Finy P."/>
            <person name="Geml J."/>
            <person name="Haridas S."/>
            <person name="Hughes K."/>
            <person name="Justo A."/>
            <person name="Karasinski D."/>
            <person name="Kautmanova I."/>
            <person name="Kiss B."/>
            <person name="Kocsube S."/>
            <person name="Kotiranta H."/>
            <person name="LaButti K.M."/>
            <person name="Lechner B.E."/>
            <person name="Liimatainen K."/>
            <person name="Lipzen A."/>
            <person name="Lukacs Z."/>
            <person name="Mihaltcheva S."/>
            <person name="Morgado L.N."/>
            <person name="Niskanen T."/>
            <person name="Noordeloos M.E."/>
            <person name="Ohm R.A."/>
            <person name="Ortiz-Santana B."/>
            <person name="Ovrebo C."/>
            <person name="Racz N."/>
            <person name="Riley R."/>
            <person name="Savchenko A."/>
            <person name="Shiryaev A."/>
            <person name="Soop K."/>
            <person name="Spirin V."/>
            <person name="Szebenyi C."/>
            <person name="Tomsovsky M."/>
            <person name="Tulloss R.E."/>
            <person name="Uehling J."/>
            <person name="Grigoriev I.V."/>
            <person name="Vagvolgyi C."/>
            <person name="Papp T."/>
            <person name="Martin F.M."/>
            <person name="Miettinen O."/>
            <person name="Hibbett D.S."/>
            <person name="Nagy L.G."/>
        </authorList>
    </citation>
    <scope>NUCLEOTIDE SEQUENCE [LARGE SCALE GENOMIC DNA]</scope>
    <source>
        <strain evidence="1 2">HHB13444</strain>
    </source>
</reference>
<sequence>MPSLITCHGCHSATRQLDAARLMTGPQRWRRASRVTAVTKRLTSEVSRHTLFDFVGCRERPGVDCASRLGGNFSILILVPRLWRSAADRTSPACMHRHIHSCQAHSTM</sequence>
<dbReference type="AlphaFoldDB" id="A0A5C3PJM7"/>
<dbReference type="Proteomes" id="UP000308197">
    <property type="component" value="Unassembled WGS sequence"/>
</dbReference>
<organism evidence="1 2">
    <name type="scientific">Polyporus arcularius HHB13444</name>
    <dbReference type="NCBI Taxonomy" id="1314778"/>
    <lineage>
        <taxon>Eukaryota</taxon>
        <taxon>Fungi</taxon>
        <taxon>Dikarya</taxon>
        <taxon>Basidiomycota</taxon>
        <taxon>Agaricomycotina</taxon>
        <taxon>Agaricomycetes</taxon>
        <taxon>Polyporales</taxon>
        <taxon>Polyporaceae</taxon>
        <taxon>Polyporus</taxon>
    </lineage>
</organism>
<keyword evidence="2" id="KW-1185">Reference proteome</keyword>
<evidence type="ECO:0000313" key="2">
    <source>
        <dbReference type="Proteomes" id="UP000308197"/>
    </source>
</evidence>